<accession>L1J601</accession>
<protein>
    <recommendedName>
        <fullName evidence="6">Sushi domain-containing protein</fullName>
    </recommendedName>
</protein>
<dbReference type="GeneID" id="17300635"/>
<feature type="region of interest" description="Disordered" evidence="2">
    <location>
        <begin position="1"/>
        <end position="29"/>
    </location>
</feature>
<keyword evidence="1" id="KW-1015">Disulfide bond</keyword>
<evidence type="ECO:0000256" key="1">
    <source>
        <dbReference type="ARBA" id="ARBA00023157"/>
    </source>
</evidence>
<evidence type="ECO:0000313" key="3">
    <source>
        <dbReference type="EMBL" id="EKX43963.1"/>
    </source>
</evidence>
<dbReference type="Proteomes" id="UP000011087">
    <property type="component" value="Unassembled WGS sequence"/>
</dbReference>
<feature type="compositionally biased region" description="Polar residues" evidence="2">
    <location>
        <begin position="1"/>
        <end position="20"/>
    </location>
</feature>
<organism evidence="3">
    <name type="scientific">Guillardia theta (strain CCMP2712)</name>
    <name type="common">Cryptophyte</name>
    <dbReference type="NCBI Taxonomy" id="905079"/>
    <lineage>
        <taxon>Eukaryota</taxon>
        <taxon>Cryptophyceae</taxon>
        <taxon>Pyrenomonadales</taxon>
        <taxon>Geminigeraceae</taxon>
        <taxon>Guillardia</taxon>
    </lineage>
</organism>
<dbReference type="Gene3D" id="2.10.70.10">
    <property type="entry name" value="Complement Module, domain 1"/>
    <property type="match status" value="1"/>
</dbReference>
<name>L1J601_GUITC</name>
<feature type="region of interest" description="Disordered" evidence="2">
    <location>
        <begin position="242"/>
        <end position="267"/>
    </location>
</feature>
<dbReference type="RefSeq" id="XP_005830943.1">
    <property type="nucleotide sequence ID" value="XM_005830886.1"/>
</dbReference>
<reference evidence="3 5" key="1">
    <citation type="journal article" date="2012" name="Nature">
        <title>Algal genomes reveal evolutionary mosaicism and the fate of nucleomorphs.</title>
        <authorList>
            <consortium name="DOE Joint Genome Institute"/>
            <person name="Curtis B.A."/>
            <person name="Tanifuji G."/>
            <person name="Burki F."/>
            <person name="Gruber A."/>
            <person name="Irimia M."/>
            <person name="Maruyama S."/>
            <person name="Arias M.C."/>
            <person name="Ball S.G."/>
            <person name="Gile G.H."/>
            <person name="Hirakawa Y."/>
            <person name="Hopkins J.F."/>
            <person name="Kuo A."/>
            <person name="Rensing S.A."/>
            <person name="Schmutz J."/>
            <person name="Symeonidi A."/>
            <person name="Elias M."/>
            <person name="Eveleigh R.J."/>
            <person name="Herman E.K."/>
            <person name="Klute M.J."/>
            <person name="Nakayama T."/>
            <person name="Obornik M."/>
            <person name="Reyes-Prieto A."/>
            <person name="Armbrust E.V."/>
            <person name="Aves S.J."/>
            <person name="Beiko R.G."/>
            <person name="Coutinho P."/>
            <person name="Dacks J.B."/>
            <person name="Durnford D.G."/>
            <person name="Fast N.M."/>
            <person name="Green B.R."/>
            <person name="Grisdale C.J."/>
            <person name="Hempel F."/>
            <person name="Henrissat B."/>
            <person name="Hoppner M.P."/>
            <person name="Ishida K."/>
            <person name="Kim E."/>
            <person name="Koreny L."/>
            <person name="Kroth P.G."/>
            <person name="Liu Y."/>
            <person name="Malik S.B."/>
            <person name="Maier U.G."/>
            <person name="McRose D."/>
            <person name="Mock T."/>
            <person name="Neilson J.A."/>
            <person name="Onodera N.T."/>
            <person name="Poole A.M."/>
            <person name="Pritham E.J."/>
            <person name="Richards T.A."/>
            <person name="Rocap G."/>
            <person name="Roy S.W."/>
            <person name="Sarai C."/>
            <person name="Schaack S."/>
            <person name="Shirato S."/>
            <person name="Slamovits C.H."/>
            <person name="Spencer D.F."/>
            <person name="Suzuki S."/>
            <person name="Worden A.Z."/>
            <person name="Zauner S."/>
            <person name="Barry K."/>
            <person name="Bell C."/>
            <person name="Bharti A.K."/>
            <person name="Crow J.A."/>
            <person name="Grimwood J."/>
            <person name="Kramer R."/>
            <person name="Lindquist E."/>
            <person name="Lucas S."/>
            <person name="Salamov A."/>
            <person name="McFadden G.I."/>
            <person name="Lane C.E."/>
            <person name="Keeling P.J."/>
            <person name="Gray M.W."/>
            <person name="Grigoriev I.V."/>
            <person name="Archibald J.M."/>
        </authorList>
    </citation>
    <scope>NUCLEOTIDE SEQUENCE</scope>
    <source>
        <strain evidence="3 5">CCMP2712</strain>
    </source>
</reference>
<sequence length="267" mass="29048">MKVGTTLQLQSNNGPLQLTIDSPPDKHGGVKVRVRGREGQYEAVLQVKRDGVSEGGRKGEVRVLDVGELRPSSTSAGNKKLRSLKLVSMPQGWYAYDPMEEISGKETRFAGIHIEAPSCGCPGCPCDAEAHLKIDVFCPPYIAPDHGSVWYKGRQFNDSTSEVPTSRRSIRIGSKTLPVAQKGDIPEGDVVQITCNEHFQLSREGSEIPRCLSTGEFQRGKTCEPIMCSAYYPPTTEASGRTLPYRDDWPLSSMGPQAGDYGGSSSI</sequence>
<dbReference type="SUPFAM" id="SSF57535">
    <property type="entry name" value="Complement control module/SCR domain"/>
    <property type="match status" value="1"/>
</dbReference>
<gene>
    <name evidence="3" type="ORF">GUITHDRAFT_110070</name>
</gene>
<reference evidence="4" key="3">
    <citation type="submission" date="2016-03" db="UniProtKB">
        <authorList>
            <consortium name="EnsemblProtists"/>
        </authorList>
    </citation>
    <scope>IDENTIFICATION</scope>
</reference>
<dbReference type="HOGENOM" id="CLU_1043723_0_0_1"/>
<dbReference type="EnsemblProtists" id="EKX43963">
    <property type="protein sequence ID" value="EKX43963"/>
    <property type="gene ID" value="GUITHDRAFT_110070"/>
</dbReference>
<dbReference type="EMBL" id="JH993007">
    <property type="protein sequence ID" value="EKX43963.1"/>
    <property type="molecule type" value="Genomic_DNA"/>
</dbReference>
<dbReference type="PaxDb" id="55529-EKX43963"/>
<dbReference type="KEGG" id="gtt:GUITHDRAFT_110070"/>
<reference evidence="5" key="2">
    <citation type="submission" date="2012-11" db="EMBL/GenBank/DDBJ databases">
        <authorList>
            <person name="Kuo A."/>
            <person name="Curtis B.A."/>
            <person name="Tanifuji G."/>
            <person name="Burki F."/>
            <person name="Gruber A."/>
            <person name="Irimia M."/>
            <person name="Maruyama S."/>
            <person name="Arias M.C."/>
            <person name="Ball S.G."/>
            <person name="Gile G.H."/>
            <person name="Hirakawa Y."/>
            <person name="Hopkins J.F."/>
            <person name="Rensing S.A."/>
            <person name="Schmutz J."/>
            <person name="Symeonidi A."/>
            <person name="Elias M."/>
            <person name="Eveleigh R.J."/>
            <person name="Herman E.K."/>
            <person name="Klute M.J."/>
            <person name="Nakayama T."/>
            <person name="Obornik M."/>
            <person name="Reyes-Prieto A."/>
            <person name="Armbrust E.V."/>
            <person name="Aves S.J."/>
            <person name="Beiko R.G."/>
            <person name="Coutinho P."/>
            <person name="Dacks J.B."/>
            <person name="Durnford D.G."/>
            <person name="Fast N.M."/>
            <person name="Green B.R."/>
            <person name="Grisdale C."/>
            <person name="Hempe F."/>
            <person name="Henrissat B."/>
            <person name="Hoppner M.P."/>
            <person name="Ishida K.-I."/>
            <person name="Kim E."/>
            <person name="Koreny L."/>
            <person name="Kroth P.G."/>
            <person name="Liu Y."/>
            <person name="Malik S.-B."/>
            <person name="Maier U.G."/>
            <person name="McRose D."/>
            <person name="Mock T."/>
            <person name="Neilson J.A."/>
            <person name="Onodera N.T."/>
            <person name="Poole A.M."/>
            <person name="Pritham E.J."/>
            <person name="Richards T.A."/>
            <person name="Rocap G."/>
            <person name="Roy S.W."/>
            <person name="Sarai C."/>
            <person name="Schaack S."/>
            <person name="Shirato S."/>
            <person name="Slamovits C.H."/>
            <person name="Spencer D.F."/>
            <person name="Suzuki S."/>
            <person name="Worden A.Z."/>
            <person name="Zauner S."/>
            <person name="Barry K."/>
            <person name="Bell C."/>
            <person name="Bharti A.K."/>
            <person name="Crow J.A."/>
            <person name="Grimwood J."/>
            <person name="Kramer R."/>
            <person name="Lindquist E."/>
            <person name="Lucas S."/>
            <person name="Salamov A."/>
            <person name="McFadden G.I."/>
            <person name="Lane C.E."/>
            <person name="Keeling P.J."/>
            <person name="Gray M.W."/>
            <person name="Grigoriev I.V."/>
            <person name="Archibald J.M."/>
        </authorList>
    </citation>
    <scope>NUCLEOTIDE SEQUENCE</scope>
    <source>
        <strain evidence="5">CCMP2712</strain>
    </source>
</reference>
<keyword evidence="5" id="KW-1185">Reference proteome</keyword>
<evidence type="ECO:0000256" key="2">
    <source>
        <dbReference type="SAM" id="MobiDB-lite"/>
    </source>
</evidence>
<dbReference type="InterPro" id="IPR035976">
    <property type="entry name" value="Sushi/SCR/CCP_sf"/>
</dbReference>
<dbReference type="AlphaFoldDB" id="L1J601"/>
<evidence type="ECO:0000313" key="4">
    <source>
        <dbReference type="EnsemblProtists" id="EKX43963"/>
    </source>
</evidence>
<evidence type="ECO:0008006" key="6">
    <source>
        <dbReference type="Google" id="ProtNLM"/>
    </source>
</evidence>
<proteinExistence type="predicted"/>
<evidence type="ECO:0000313" key="5">
    <source>
        <dbReference type="Proteomes" id="UP000011087"/>
    </source>
</evidence>